<comment type="similarity">
    <text evidence="2">Belongs to the glycosyl hydrolase 29 family.</text>
</comment>
<dbReference type="SMART" id="SM00812">
    <property type="entry name" value="Alpha_L_fucos"/>
    <property type="match status" value="1"/>
</dbReference>
<reference evidence="9 10" key="1">
    <citation type="submission" date="2009-08" db="EMBL/GenBank/DDBJ databases">
        <authorList>
            <person name="Muzny D."/>
            <person name="Qin X."/>
            <person name="Deng J."/>
            <person name="Jiang H."/>
            <person name="Liu Y."/>
            <person name="Qu J."/>
            <person name="Song X.-Z."/>
            <person name="Zhang L."/>
            <person name="Thornton R."/>
            <person name="Coyle M."/>
            <person name="Francisco L."/>
            <person name="Jackson L."/>
            <person name="Javaid M."/>
            <person name="Korchina V."/>
            <person name="Kovar C."/>
            <person name="Mata R."/>
            <person name="Mathew T."/>
            <person name="Ngo R."/>
            <person name="Nguyen L."/>
            <person name="Nguyen N."/>
            <person name="Okwuonu G."/>
            <person name="Ongeri F."/>
            <person name="Pham C."/>
            <person name="Simmons D."/>
            <person name="Wilczek-Boney K."/>
            <person name="Hale W."/>
            <person name="Jakkamsetti A."/>
            <person name="Pham P."/>
            <person name="Ruth R."/>
            <person name="San Lucas F."/>
            <person name="Warren J."/>
            <person name="Zhang J."/>
            <person name="Zhao Z."/>
            <person name="Zhou C."/>
            <person name="Zhu D."/>
            <person name="Lee S."/>
            <person name="Bess C."/>
            <person name="Blankenburg K."/>
            <person name="Forbes L."/>
            <person name="Fu Q."/>
            <person name="Gubbala S."/>
            <person name="Hirani K."/>
            <person name="Jayaseelan J.C."/>
            <person name="Lara F."/>
            <person name="Munidasa M."/>
            <person name="Palculict T."/>
            <person name="Patil S."/>
            <person name="Pu L.-L."/>
            <person name="Saada N."/>
            <person name="Tang L."/>
            <person name="Weissenberger G."/>
            <person name="Zhu Y."/>
            <person name="Hemphill L."/>
            <person name="Shang Y."/>
            <person name="Youmans B."/>
            <person name="Ayvaz T."/>
            <person name="Ross M."/>
            <person name="Santibanez J."/>
            <person name="Aqrawi P."/>
            <person name="Gross S."/>
            <person name="Joshi V."/>
            <person name="Fowler G."/>
            <person name="Nazareth L."/>
            <person name="Reid J."/>
            <person name="Worley K."/>
            <person name="Petrosino J."/>
            <person name="Highlander S."/>
            <person name="Gibbs R."/>
        </authorList>
    </citation>
    <scope>NUCLEOTIDE SEQUENCE [LARGE SCALE GENOMIC DNA]</scope>
    <source>
        <strain evidence="9 10">ATCC 49175</strain>
    </source>
</reference>
<protein>
    <recommendedName>
        <fullName evidence="3">alpha-L-fucosidase</fullName>
        <ecNumber evidence="3">3.2.1.51</ecNumber>
    </recommendedName>
</protein>
<evidence type="ECO:0000256" key="1">
    <source>
        <dbReference type="ARBA" id="ARBA00004071"/>
    </source>
</evidence>
<dbReference type="EC" id="3.2.1.51" evidence="3"/>
<comment type="caution">
    <text evidence="9">The sequence shown here is derived from an EMBL/GenBank/DDBJ whole genome shotgun (WGS) entry which is preliminary data.</text>
</comment>
<dbReference type="InterPro" id="IPR013780">
    <property type="entry name" value="Glyco_hydro_b"/>
</dbReference>
<feature type="domain" description="Glycoside hydrolase family 29 N-terminal" evidence="8">
    <location>
        <begin position="13"/>
        <end position="338"/>
    </location>
</feature>
<dbReference type="GO" id="GO:0005764">
    <property type="term" value="C:lysosome"/>
    <property type="evidence" value="ECO:0007669"/>
    <property type="project" value="TreeGrafter"/>
</dbReference>
<proteinExistence type="inferred from homology"/>
<dbReference type="eggNOG" id="COG3669">
    <property type="taxonomic scope" value="Bacteria"/>
</dbReference>
<keyword evidence="10" id="KW-1185">Reference proteome</keyword>
<dbReference type="Pfam" id="PF01120">
    <property type="entry name" value="Alpha_L_fucos"/>
    <property type="match status" value="1"/>
</dbReference>
<keyword evidence="5" id="KW-0378">Hydrolase</keyword>
<evidence type="ECO:0000256" key="6">
    <source>
        <dbReference type="ARBA" id="ARBA00023295"/>
    </source>
</evidence>
<evidence type="ECO:0000313" key="9">
    <source>
        <dbReference type="EMBL" id="EEW36534.1"/>
    </source>
</evidence>
<dbReference type="SUPFAM" id="SSF51445">
    <property type="entry name" value="(Trans)glycosidases"/>
    <property type="match status" value="1"/>
</dbReference>
<evidence type="ECO:0000256" key="2">
    <source>
        <dbReference type="ARBA" id="ARBA00007951"/>
    </source>
</evidence>
<evidence type="ECO:0000256" key="7">
    <source>
        <dbReference type="PIRSR" id="PIRSR001092-1"/>
    </source>
</evidence>
<sequence length="442" mass="51438">MKMENSLEVILERTKWFRQARFGMFIHFGLYAIPGRGEWIRNNEKMTIEDYQPYFEAFNPTEFNARKWAKAAKEAGMKYVVLTAKHHDGFCLFDSAYTDYKITNTAFGRDLVKEFVEAVRAEGLRVGLYFSLLDWYHSDYPKYEDRHHPMRGNKQYQNEQINFDRYLELMHHQVEELVTKYGKLDILWFDFSYGEMFGEKWKASELIELVRKHQPDVVIDNRLETSGEGFGSIATEEIHSYSGDFVSPEQIVPHEGIRNDKGELLPWELCLTMNNHWAYNPSDKLFKSSKVLIRKLVECVSKGGNMILNVGPDAKGKFPRESIEILQEIGQWMKSNGESIYEGELVNLPKPEWGYYTKKGKMLYAHVFEQPIGPIALTGIDKEQIERLSFVHDGSEVRISNSWTTLAFQDICFAQYGEIGAYTYPLPDEVDSVIKIELKEEI</sequence>
<dbReference type="HOGENOM" id="CLU_002934_0_2_9"/>
<dbReference type="PANTHER" id="PTHR10030:SF37">
    <property type="entry name" value="ALPHA-L-FUCOSIDASE-RELATED"/>
    <property type="match status" value="1"/>
</dbReference>
<dbReference type="PIRSF" id="PIRSF001092">
    <property type="entry name" value="Alpha-L-fucosidase"/>
    <property type="match status" value="1"/>
</dbReference>
<organism evidence="9 10">
    <name type="scientific">Granulicatella adiacens ATCC 49175</name>
    <dbReference type="NCBI Taxonomy" id="638301"/>
    <lineage>
        <taxon>Bacteria</taxon>
        <taxon>Bacillati</taxon>
        <taxon>Bacillota</taxon>
        <taxon>Bacilli</taxon>
        <taxon>Lactobacillales</taxon>
        <taxon>Carnobacteriaceae</taxon>
        <taxon>Granulicatella</taxon>
    </lineage>
</organism>
<dbReference type="InterPro" id="IPR017853">
    <property type="entry name" value="GH"/>
</dbReference>
<dbReference type="Gene3D" id="2.60.40.1180">
    <property type="entry name" value="Golgi alpha-mannosidase II"/>
    <property type="match status" value="1"/>
</dbReference>
<dbReference type="STRING" id="638301.HMPREF0444_1882"/>
<keyword evidence="4" id="KW-0732">Signal</keyword>
<dbReference type="AlphaFoldDB" id="C8NIY7"/>
<evidence type="ECO:0000256" key="3">
    <source>
        <dbReference type="ARBA" id="ARBA00012662"/>
    </source>
</evidence>
<dbReference type="InterPro" id="IPR000933">
    <property type="entry name" value="Glyco_hydro_29"/>
</dbReference>
<name>C8NIY7_9LACT</name>
<dbReference type="GO" id="GO:0006004">
    <property type="term" value="P:fucose metabolic process"/>
    <property type="evidence" value="ECO:0007669"/>
    <property type="project" value="InterPro"/>
</dbReference>
<comment type="function">
    <text evidence="1">Alpha-L-fucosidase is responsible for hydrolyzing the alpha-1,6-linked fucose joined to the reducing-end N-acetylglucosamine of the carbohydrate moieties of glycoproteins.</text>
</comment>
<evidence type="ECO:0000256" key="5">
    <source>
        <dbReference type="ARBA" id="ARBA00022801"/>
    </source>
</evidence>
<dbReference type="GO" id="GO:0004560">
    <property type="term" value="F:alpha-L-fucosidase activity"/>
    <property type="evidence" value="ECO:0007669"/>
    <property type="project" value="InterPro"/>
</dbReference>
<dbReference type="EMBL" id="ACKZ01000029">
    <property type="protein sequence ID" value="EEW36534.1"/>
    <property type="molecule type" value="Genomic_DNA"/>
</dbReference>
<evidence type="ECO:0000256" key="4">
    <source>
        <dbReference type="ARBA" id="ARBA00022729"/>
    </source>
</evidence>
<dbReference type="Proteomes" id="UP000005926">
    <property type="component" value="Unassembled WGS sequence"/>
</dbReference>
<dbReference type="InterPro" id="IPR016286">
    <property type="entry name" value="FUC_metazoa-typ"/>
</dbReference>
<dbReference type="InterPro" id="IPR057739">
    <property type="entry name" value="Glyco_hydro_29_N"/>
</dbReference>
<evidence type="ECO:0000259" key="8">
    <source>
        <dbReference type="Pfam" id="PF01120"/>
    </source>
</evidence>
<gene>
    <name evidence="9" type="ORF">HMPREF0444_1882</name>
</gene>
<evidence type="ECO:0000313" key="10">
    <source>
        <dbReference type="Proteomes" id="UP000005926"/>
    </source>
</evidence>
<dbReference type="Gene3D" id="3.20.20.80">
    <property type="entry name" value="Glycosidases"/>
    <property type="match status" value="1"/>
</dbReference>
<dbReference type="PRINTS" id="PR00741">
    <property type="entry name" value="GLHYDRLASE29"/>
</dbReference>
<accession>C8NIY7</accession>
<dbReference type="GO" id="GO:0016139">
    <property type="term" value="P:glycoside catabolic process"/>
    <property type="evidence" value="ECO:0007669"/>
    <property type="project" value="TreeGrafter"/>
</dbReference>
<feature type="site" description="May be important for catalysis" evidence="7">
    <location>
        <position position="270"/>
    </location>
</feature>
<keyword evidence="6" id="KW-0326">Glycosidase</keyword>
<dbReference type="PANTHER" id="PTHR10030">
    <property type="entry name" value="ALPHA-L-FUCOSIDASE"/>
    <property type="match status" value="1"/>
</dbReference>